<feature type="compositionally biased region" description="Basic and acidic residues" evidence="1">
    <location>
        <begin position="28"/>
        <end position="41"/>
    </location>
</feature>
<feature type="compositionally biased region" description="Polar residues" evidence="1">
    <location>
        <begin position="42"/>
        <end position="52"/>
    </location>
</feature>
<dbReference type="RefSeq" id="XP_066829548.1">
    <property type="nucleotide sequence ID" value="XM_066972629.1"/>
</dbReference>
<feature type="compositionally biased region" description="Polar residues" evidence="1">
    <location>
        <begin position="1"/>
        <end position="10"/>
    </location>
</feature>
<evidence type="ECO:0000313" key="2">
    <source>
        <dbReference type="EMBL" id="CAK9438386.1"/>
    </source>
</evidence>
<organism evidence="2 3">
    <name type="scientific">Lodderomyces beijingensis</name>
    <dbReference type="NCBI Taxonomy" id="1775926"/>
    <lineage>
        <taxon>Eukaryota</taxon>
        <taxon>Fungi</taxon>
        <taxon>Dikarya</taxon>
        <taxon>Ascomycota</taxon>
        <taxon>Saccharomycotina</taxon>
        <taxon>Pichiomycetes</taxon>
        <taxon>Debaryomycetaceae</taxon>
        <taxon>Candida/Lodderomyces clade</taxon>
        <taxon>Lodderomyces</taxon>
    </lineage>
</organism>
<evidence type="ECO:0000313" key="3">
    <source>
        <dbReference type="Proteomes" id="UP001497383"/>
    </source>
</evidence>
<reference evidence="2 3" key="1">
    <citation type="submission" date="2024-03" db="EMBL/GenBank/DDBJ databases">
        <authorList>
            <person name="Brejova B."/>
        </authorList>
    </citation>
    <scope>NUCLEOTIDE SEQUENCE [LARGE SCALE GENOMIC DNA]</scope>
    <source>
        <strain evidence="2 3">CBS 14171</strain>
    </source>
</reference>
<name>A0ABP0ZN94_9ASCO</name>
<dbReference type="GeneID" id="92207806"/>
<evidence type="ECO:0000256" key="1">
    <source>
        <dbReference type="SAM" id="MobiDB-lite"/>
    </source>
</evidence>
<proteinExistence type="predicted"/>
<dbReference type="EMBL" id="OZ022407">
    <property type="protein sequence ID" value="CAK9438386.1"/>
    <property type="molecule type" value="Genomic_DNA"/>
</dbReference>
<sequence>MATHCPTLSQELKENEGSKKTKKKNKGKSGESAREREKTPVDESSASSTISPGSMFGVTLNPINSSTKKIMGDQLPEVHPIKTIIGVSHSQILEADLTDVKIKTILSSTAVSKYAIMGRALTKKYSTELFGNAETKKMFTELCINVALHESYGFKTTTQKYPNLLPLLNQYDELQLENTRTSITVSEKETHSNTLDYSVFAYFGHILIWAISLQRLASVSLLTENCDVDVSPATIKSKIGGLHLWDRIFRELKGMNSKRWKHVLKFRNNFAFEEDQFMLILRFMQIVNVP</sequence>
<accession>A0ABP0ZN94</accession>
<protein>
    <submittedName>
        <fullName evidence="2">Uncharacterized protein</fullName>
    </submittedName>
</protein>
<dbReference type="Proteomes" id="UP001497383">
    <property type="component" value="Chromosome 3"/>
</dbReference>
<keyword evidence="3" id="KW-1185">Reference proteome</keyword>
<gene>
    <name evidence="2" type="ORF">LODBEIA_P26100</name>
</gene>
<feature type="region of interest" description="Disordered" evidence="1">
    <location>
        <begin position="1"/>
        <end position="53"/>
    </location>
</feature>